<reference evidence="1 2" key="2">
    <citation type="submission" date="2018-12" db="EMBL/GenBank/DDBJ databases">
        <title>Rhizobacter gummiphilus sp. nov., a rubber-degrading bacterium isolated from the soil of a botanical garden in Japan.</title>
        <authorList>
            <person name="Shunsuke S.S."/>
        </authorList>
    </citation>
    <scope>NUCLEOTIDE SEQUENCE [LARGE SCALE GENOMIC DNA]</scope>
    <source>
        <strain evidence="1 2">S-16</strain>
    </source>
</reference>
<reference evidence="1 2" key="1">
    <citation type="submission" date="2018-08" db="EMBL/GenBank/DDBJ databases">
        <authorList>
            <person name="Khan S.A."/>
            <person name="Jeon C.O."/>
            <person name="Chun B.H."/>
            <person name="Jeong S.E."/>
        </authorList>
    </citation>
    <scope>NUCLEOTIDE SEQUENCE [LARGE SCALE GENOMIC DNA]</scope>
    <source>
        <strain evidence="1 2">S-16</strain>
    </source>
</reference>
<protein>
    <submittedName>
        <fullName evidence="1">DUF1631 family protein</fullName>
    </submittedName>
</protein>
<dbReference type="Proteomes" id="UP000267464">
    <property type="component" value="Unassembled WGS sequence"/>
</dbReference>
<sequence>MTVTAQLLRFVEDELQRAAPLADETVELTIAQLRQPRDAMLNPADREHYHELVYSLPKNKPAFIRAFAESLRQNVLADLYGTDTASPVAAPTSVRGLELMDETRVESDIEISGAAQLISGSAEWEMRELQTFTATLAGQTHVTTDTNPLRPLAYARALWDGACAATAVAAQRALLLRISAGVMSGQLKKAWAAACTRLEAAGVEPGLYRTVVLSSGPSLSRSAPTHDLTQPGALEDILSSMPTPGATPKPKTGPIARVVNAQSPAFEQALSKIESMLSRVGPAPSAPVLREHRADLLANTGETVDRQIVELLSRMFDAVLSDQRLPPAFRTVMARLQVSALRVALVDPAMVQDHEHAVWRLMNRIGSAAETYTRTTDPRWAALLAYCETLVDEMQRAPMQDAQLYRLSLSRLDAFLGEQLREQQTRAQPTIDALLRIEQREDMERQISQRLTEQMVPIRTTAGVRRFITGGWATVLAESMQRNGEKSEATLQYLKATDDLLWSLRLPDHPQSRKRLLAMLPGLLQTLRSGMSMLGVPEQDQQQVLDELMSVHTEALRPGKTTTPDQELTPQEIVQRMREETHWDTPSRPPFSDSLIDLSSMDTVPADILPGAQRSQDEALNMIEAMAVGSRYHFFLHGRWTRVQLLWRSGRGNYFLFAGTNPLHNHSITRRALERLSEEKLLKPLDDVSLVQRAVDGLMQKLASP</sequence>
<evidence type="ECO:0000313" key="2">
    <source>
        <dbReference type="Proteomes" id="UP000267464"/>
    </source>
</evidence>
<dbReference type="Pfam" id="PF07793">
    <property type="entry name" value="DUF1631"/>
    <property type="match status" value="1"/>
</dbReference>
<gene>
    <name evidence="1" type="ORF">DZC73_18800</name>
</gene>
<organism evidence="1 2">
    <name type="scientific">Piscinibacter terrae</name>
    <dbReference type="NCBI Taxonomy" id="2496871"/>
    <lineage>
        <taxon>Bacteria</taxon>
        <taxon>Pseudomonadati</taxon>
        <taxon>Pseudomonadota</taxon>
        <taxon>Betaproteobacteria</taxon>
        <taxon>Burkholderiales</taxon>
        <taxon>Sphaerotilaceae</taxon>
        <taxon>Piscinibacter</taxon>
    </lineage>
</organism>
<proteinExistence type="predicted"/>
<dbReference type="EMBL" id="QUSW01000005">
    <property type="protein sequence ID" value="RQP23166.1"/>
    <property type="molecule type" value="Genomic_DNA"/>
</dbReference>
<comment type="caution">
    <text evidence="1">The sequence shown here is derived from an EMBL/GenBank/DDBJ whole genome shotgun (WGS) entry which is preliminary data.</text>
</comment>
<evidence type="ECO:0000313" key="1">
    <source>
        <dbReference type="EMBL" id="RQP23166.1"/>
    </source>
</evidence>
<dbReference type="InterPro" id="IPR012434">
    <property type="entry name" value="DUF1631"/>
</dbReference>
<dbReference type="AlphaFoldDB" id="A0A3N7HPV6"/>
<name>A0A3N7HPV6_9BURK</name>
<dbReference type="RefSeq" id="WP_124541912.1">
    <property type="nucleotide sequence ID" value="NZ_QUSW01000005.1"/>
</dbReference>
<dbReference type="OrthoDB" id="6188167at2"/>
<accession>A0A3N7HPV6</accession>
<keyword evidence="2" id="KW-1185">Reference proteome</keyword>